<dbReference type="InterPro" id="IPR002347">
    <property type="entry name" value="SDR_fam"/>
</dbReference>
<dbReference type="PRINTS" id="PR00081">
    <property type="entry name" value="GDHRDH"/>
</dbReference>
<evidence type="ECO:0000313" key="5">
    <source>
        <dbReference type="Proteomes" id="UP000054481"/>
    </source>
</evidence>
<dbReference type="InterPro" id="IPR036291">
    <property type="entry name" value="NAD(P)-bd_dom_sf"/>
</dbReference>
<evidence type="ECO:0000256" key="1">
    <source>
        <dbReference type="ARBA" id="ARBA00006484"/>
    </source>
</evidence>
<dbReference type="AlphaFoldDB" id="A0A0F7ZK10"/>
<dbReference type="OrthoDB" id="153074at2759"/>
<keyword evidence="2" id="KW-0521">NADP</keyword>
<dbReference type="FunFam" id="3.40.50.720:FF:000281">
    <property type="entry name" value="Uncharacterized oxidoreductase YIR035C"/>
    <property type="match status" value="1"/>
</dbReference>
<evidence type="ECO:0000256" key="2">
    <source>
        <dbReference type="ARBA" id="ARBA00022857"/>
    </source>
</evidence>
<dbReference type="PANTHER" id="PTHR43008:SF8">
    <property type="entry name" value="BENZIL REDUCTASE ((S)-BENZOIN FORMING) IRC24"/>
    <property type="match status" value="1"/>
</dbReference>
<organism evidence="4 5">
    <name type="scientific">Hirsutella minnesotensis 3608</name>
    <dbReference type="NCBI Taxonomy" id="1043627"/>
    <lineage>
        <taxon>Eukaryota</taxon>
        <taxon>Fungi</taxon>
        <taxon>Dikarya</taxon>
        <taxon>Ascomycota</taxon>
        <taxon>Pezizomycotina</taxon>
        <taxon>Sordariomycetes</taxon>
        <taxon>Hypocreomycetidae</taxon>
        <taxon>Hypocreales</taxon>
        <taxon>Ophiocordycipitaceae</taxon>
        <taxon>Hirsutella</taxon>
    </lineage>
</organism>
<dbReference type="PROSITE" id="PS00061">
    <property type="entry name" value="ADH_SHORT"/>
    <property type="match status" value="1"/>
</dbReference>
<keyword evidence="5" id="KW-1185">Reference proteome</keyword>
<dbReference type="Proteomes" id="UP000054481">
    <property type="component" value="Unassembled WGS sequence"/>
</dbReference>
<dbReference type="SUPFAM" id="SSF51735">
    <property type="entry name" value="NAD(P)-binding Rossmann-fold domains"/>
    <property type="match status" value="1"/>
</dbReference>
<evidence type="ECO:0000313" key="4">
    <source>
        <dbReference type="EMBL" id="KJZ74856.1"/>
    </source>
</evidence>
<reference evidence="4 5" key="1">
    <citation type="journal article" date="2014" name="Genome Biol. Evol.">
        <title>Comparative genomics and transcriptomics analyses reveal divergent lifestyle features of nematode endoparasitic fungus Hirsutella minnesotensis.</title>
        <authorList>
            <person name="Lai Y."/>
            <person name="Liu K."/>
            <person name="Zhang X."/>
            <person name="Zhang X."/>
            <person name="Li K."/>
            <person name="Wang N."/>
            <person name="Shu C."/>
            <person name="Wu Y."/>
            <person name="Wang C."/>
            <person name="Bushley K.E."/>
            <person name="Xiang M."/>
            <person name="Liu X."/>
        </authorList>
    </citation>
    <scope>NUCLEOTIDE SEQUENCE [LARGE SCALE GENOMIC DNA]</scope>
    <source>
        <strain evidence="4 5">3608</strain>
    </source>
</reference>
<dbReference type="Gene3D" id="3.40.50.720">
    <property type="entry name" value="NAD(P)-binding Rossmann-like Domain"/>
    <property type="match status" value="1"/>
</dbReference>
<dbReference type="InterPro" id="IPR020904">
    <property type="entry name" value="Sc_DH/Rdtase_CS"/>
</dbReference>
<sequence length="241" mass="25891">MAAKTFIVTGASKGIGAAVTRYLLQQSHNVVLAARSKEPLEAIKSSHPGRVEFMPNDLTSLAVKSFGRIDGVILNHGLLDPCKIDNASIDDWKRLYDVNVFSCLAMAKASIAELRKSKGCVVWLSSGAASKPYTAWASYGSSKAAVNSISAHLAAEESDITSIAVSPGRVNTDMQGVLRASGKESMDKAQYDSFVEAYQQGKLLKPEQPGHVIARFAAQPSKELSGKFLIWNGPELASYQE</sequence>
<name>A0A0F7ZK10_9HYPO</name>
<dbReference type="EMBL" id="KQ030522">
    <property type="protein sequence ID" value="KJZ74856.1"/>
    <property type="molecule type" value="Genomic_DNA"/>
</dbReference>
<dbReference type="PANTHER" id="PTHR43008">
    <property type="entry name" value="BENZIL REDUCTASE"/>
    <property type="match status" value="1"/>
</dbReference>
<accession>A0A0F7ZK10</accession>
<dbReference type="Pfam" id="PF00106">
    <property type="entry name" value="adh_short"/>
    <property type="match status" value="1"/>
</dbReference>
<keyword evidence="3" id="KW-0560">Oxidoreductase</keyword>
<evidence type="ECO:0000256" key="3">
    <source>
        <dbReference type="ARBA" id="ARBA00023002"/>
    </source>
</evidence>
<gene>
    <name evidence="4" type="ORF">HIM_05765</name>
</gene>
<proteinExistence type="inferred from homology"/>
<dbReference type="GO" id="GO:0050664">
    <property type="term" value="F:oxidoreductase activity, acting on NAD(P)H, oxygen as acceptor"/>
    <property type="evidence" value="ECO:0007669"/>
    <property type="project" value="TreeGrafter"/>
</dbReference>
<comment type="similarity">
    <text evidence="1">Belongs to the short-chain dehydrogenases/reductases (SDR) family.</text>
</comment>
<protein>
    <submittedName>
        <fullName evidence="4">Uncharacterized protein</fullName>
    </submittedName>
</protein>